<reference evidence="2 3" key="1">
    <citation type="submission" date="2024-01" db="EMBL/GenBank/DDBJ databases">
        <title>The genome of the rayed Mediterranean limpet Patella caerulea (Linnaeus, 1758).</title>
        <authorList>
            <person name="Anh-Thu Weber A."/>
            <person name="Halstead-Nussloch G."/>
        </authorList>
    </citation>
    <scope>NUCLEOTIDE SEQUENCE [LARGE SCALE GENOMIC DNA]</scope>
    <source>
        <strain evidence="2">AATW-2023a</strain>
        <tissue evidence="2">Whole specimen</tissue>
    </source>
</reference>
<dbReference type="SUPFAM" id="SSF56496">
    <property type="entry name" value="Fibrinogen C-terminal domain-like"/>
    <property type="match status" value="1"/>
</dbReference>
<dbReference type="AlphaFoldDB" id="A0AAN8J0C7"/>
<keyword evidence="3" id="KW-1185">Reference proteome</keyword>
<proteinExistence type="predicted"/>
<dbReference type="InterPro" id="IPR050373">
    <property type="entry name" value="Fibrinogen_C-term_domain"/>
</dbReference>
<evidence type="ECO:0000313" key="3">
    <source>
        <dbReference type="Proteomes" id="UP001347796"/>
    </source>
</evidence>
<dbReference type="InterPro" id="IPR014716">
    <property type="entry name" value="Fibrinogen_a/b/g_C_1"/>
</dbReference>
<protein>
    <recommendedName>
        <fullName evidence="1">Fibrinogen C-terminal domain-containing protein</fullName>
    </recommendedName>
</protein>
<accession>A0AAN8J0C7</accession>
<evidence type="ECO:0000313" key="2">
    <source>
        <dbReference type="EMBL" id="KAK6169444.1"/>
    </source>
</evidence>
<gene>
    <name evidence="2" type="ORF">SNE40_020500</name>
</gene>
<dbReference type="GO" id="GO:0005615">
    <property type="term" value="C:extracellular space"/>
    <property type="evidence" value="ECO:0007669"/>
    <property type="project" value="TreeGrafter"/>
</dbReference>
<dbReference type="Proteomes" id="UP001347796">
    <property type="component" value="Unassembled WGS sequence"/>
</dbReference>
<dbReference type="SMART" id="SM00186">
    <property type="entry name" value="FBG"/>
    <property type="match status" value="1"/>
</dbReference>
<feature type="domain" description="Fibrinogen C-terminal" evidence="1">
    <location>
        <begin position="4"/>
        <end position="201"/>
    </location>
</feature>
<comment type="caution">
    <text evidence="2">The sequence shown here is derived from an EMBL/GenBank/DDBJ whole genome shotgun (WGS) entry which is preliminary data.</text>
</comment>
<dbReference type="InterPro" id="IPR036056">
    <property type="entry name" value="Fibrinogen-like_C"/>
</dbReference>
<dbReference type="PANTHER" id="PTHR19143">
    <property type="entry name" value="FIBRINOGEN/TENASCIN/ANGIOPOEITIN"/>
    <property type="match status" value="1"/>
</dbReference>
<name>A0AAN8J0C7_PATCE</name>
<organism evidence="2 3">
    <name type="scientific">Patella caerulea</name>
    <name type="common">Rayed Mediterranean limpet</name>
    <dbReference type="NCBI Taxonomy" id="87958"/>
    <lineage>
        <taxon>Eukaryota</taxon>
        <taxon>Metazoa</taxon>
        <taxon>Spiralia</taxon>
        <taxon>Lophotrochozoa</taxon>
        <taxon>Mollusca</taxon>
        <taxon>Gastropoda</taxon>
        <taxon>Patellogastropoda</taxon>
        <taxon>Patelloidea</taxon>
        <taxon>Patellidae</taxon>
        <taxon>Patella</taxon>
    </lineage>
</organism>
<dbReference type="Gene3D" id="3.90.215.10">
    <property type="entry name" value="Gamma Fibrinogen, chain A, domain 1"/>
    <property type="match status" value="1"/>
</dbReference>
<sequence length="201" mass="22729">MTLLTPTLFVSDCYEGSTQALLPLEGHVLSFIQPSVISPIIEVVCRYKWTLLLYRGLRCLELDFNRTFDEYSKGFGNPLGNYFIGLDNIYNLVKLHDRITGLSPILYFLDSPLCTSFYGIENIANKTDNYRLSIGGYVNRAAYCGDSLTNGSYSINGRPFSTFDRDFTNYNCPLRFGGGWWYLDDPVCSRSNLHGKRSGAD</sequence>
<dbReference type="Pfam" id="PF00147">
    <property type="entry name" value="Fibrinogen_C"/>
    <property type="match status" value="1"/>
</dbReference>
<dbReference type="InterPro" id="IPR002181">
    <property type="entry name" value="Fibrinogen_a/b/g_C_dom"/>
</dbReference>
<evidence type="ECO:0000259" key="1">
    <source>
        <dbReference type="PROSITE" id="PS51406"/>
    </source>
</evidence>
<dbReference type="EMBL" id="JAZGQO010000015">
    <property type="protein sequence ID" value="KAK6169444.1"/>
    <property type="molecule type" value="Genomic_DNA"/>
</dbReference>
<dbReference type="PROSITE" id="PS51406">
    <property type="entry name" value="FIBRINOGEN_C_2"/>
    <property type="match status" value="1"/>
</dbReference>